<sequence>MYKKIGLLFAICAGVTTGHAQTNDWENPAKVAQHVLSPHAHFIPYTNAAAAVRRDSARAAVMLLDGTWQFHMARNPGARPGDFYRNDFDVSQWKKIRVPENWQTAGFDSYIFTDVEYPFKPDPPKVPADFNPVGSYRRNFELPANWKNKQVWIHLGAVNSFFYLWINGHYLGFSKDSKTPTEFDITPYLKTGANNVSIQVFRFSDGSYLEGQDMWKLSGIERSVYLVARPKLCVYDFFAKPLLVNQYRDGNLDLLLQLNRRPLPAEAGQRISVKLLDQDKTILTKEWQIGKDSSWEMNAGLTDIRSWNAERPALYTLVMTHYDRNGAELESIAHRIGFRTVEIKGGQLLLNGVPIHIKGVNRHEHDMYRARVISHEGMRHDIAVMKQYNINAVRNSHYPDTEEWYDLCDEYGIYLVDEANIECDGMSLTPLQTLSDKPEWEQAYLHRTKRMVERDKNYCSIITWSLGNESGFGNNFISTYKYIKAKDNTRPVQYEAAGSNPWTDIICPMYKSIYTLQQKYLPANDPRPIIQCEYAHMMGNGGGNLQDDWELFYQHPRLQGGFIWDFADQTFLKTDANGRQIWAYGADMGTVGATSDTSFCADGMLAADRTPHPQAFEVRKVYQNIQIRPAGTQWRIINRFDFTNLQDYTIRWKIRGDGADIATGLVPPLALAPGKDTLLTIALPGFTPNAGTHYYLHFETSSPDQAVVATEQYPLPTYIPVVKQVMDGPSLLVTEDGTIGNTLFKARFNKTTGWLDSYTSGNQSLLQAPLQPNFWRAATDNDIGNSGQIRCDIWQQALQNVELKQLKITPVNATRMEVKTIHYLPAVKVTYTTTYTVFVNGDINVVAEFMPADTTLPELPRMGMRMILPASYDQVSWQGRGPFDNYQDRKYAADIDVYTMPADALFHPYPRAQESGHRTDVSWMAMQDKDKSGWMFLSDTLLSAGVLHFDMAQLDFDRRQNKHGHSILNENGVWWDIDYLQQGVGGDNSWGAKPHPQYLLPCRPYQYSFTLRRLMPGMNAVQQAKLRFE</sequence>
<dbReference type="SUPFAM" id="SSF49303">
    <property type="entry name" value="beta-Galactosidase/glucuronidase domain"/>
    <property type="match status" value="2"/>
</dbReference>
<accession>A0A561PW64</accession>
<feature type="chain" id="PRO_5021774292" description="Beta-galactosidase" evidence="11">
    <location>
        <begin position="21"/>
        <end position="1029"/>
    </location>
</feature>
<evidence type="ECO:0000313" key="13">
    <source>
        <dbReference type="EMBL" id="TWF42335.1"/>
    </source>
</evidence>
<evidence type="ECO:0000256" key="4">
    <source>
        <dbReference type="ARBA" id="ARBA00011245"/>
    </source>
</evidence>
<dbReference type="Pfam" id="PF00703">
    <property type="entry name" value="Glyco_hydro_2"/>
    <property type="match status" value="1"/>
</dbReference>
<evidence type="ECO:0000256" key="6">
    <source>
        <dbReference type="ARBA" id="ARBA00022801"/>
    </source>
</evidence>
<dbReference type="OrthoDB" id="9801077at2"/>
<feature type="domain" description="Beta galactosidase small chain/" evidence="12">
    <location>
        <begin position="742"/>
        <end position="1012"/>
    </location>
</feature>
<name>A0A561PW64_9BACT</name>
<dbReference type="Pfam" id="PF02837">
    <property type="entry name" value="Glyco_hydro_2_N"/>
    <property type="match status" value="1"/>
</dbReference>
<dbReference type="AlphaFoldDB" id="A0A561PW64"/>
<dbReference type="InterPro" id="IPR017853">
    <property type="entry name" value="GH"/>
</dbReference>
<comment type="caution">
    <text evidence="13">The sequence shown here is derived from an EMBL/GenBank/DDBJ whole genome shotgun (WGS) entry which is preliminary data.</text>
</comment>
<evidence type="ECO:0000313" key="14">
    <source>
        <dbReference type="Proteomes" id="UP000320811"/>
    </source>
</evidence>
<dbReference type="Proteomes" id="UP000320811">
    <property type="component" value="Unassembled WGS sequence"/>
</dbReference>
<dbReference type="InterPro" id="IPR032312">
    <property type="entry name" value="LacZ_4"/>
</dbReference>
<evidence type="ECO:0000256" key="7">
    <source>
        <dbReference type="ARBA" id="ARBA00022837"/>
    </source>
</evidence>
<dbReference type="EMBL" id="VIWO01000002">
    <property type="protein sequence ID" value="TWF42335.1"/>
    <property type="molecule type" value="Genomic_DNA"/>
</dbReference>
<dbReference type="InterPro" id="IPR006101">
    <property type="entry name" value="Glyco_hydro_2"/>
</dbReference>
<dbReference type="InterPro" id="IPR008979">
    <property type="entry name" value="Galactose-bd-like_sf"/>
</dbReference>
<dbReference type="InterPro" id="IPR050347">
    <property type="entry name" value="Bact_Beta-galactosidase"/>
</dbReference>
<keyword evidence="7" id="KW-0106">Calcium</keyword>
<dbReference type="GO" id="GO:0009341">
    <property type="term" value="C:beta-galactosidase complex"/>
    <property type="evidence" value="ECO:0007669"/>
    <property type="project" value="InterPro"/>
</dbReference>
<dbReference type="InterPro" id="IPR036156">
    <property type="entry name" value="Beta-gal/glucu_dom_sf"/>
</dbReference>
<dbReference type="EC" id="3.2.1.23" evidence="5 10"/>
<evidence type="ECO:0000256" key="10">
    <source>
        <dbReference type="RuleBase" id="RU361154"/>
    </source>
</evidence>
<dbReference type="Gene3D" id="3.20.20.80">
    <property type="entry name" value="Glycosidases"/>
    <property type="match status" value="1"/>
</dbReference>
<comment type="subunit">
    <text evidence="4">Monomer.</text>
</comment>
<dbReference type="InterPro" id="IPR013783">
    <property type="entry name" value="Ig-like_fold"/>
</dbReference>
<dbReference type="SUPFAM" id="SSF51445">
    <property type="entry name" value="(Trans)glycosidases"/>
    <property type="match status" value="1"/>
</dbReference>
<proteinExistence type="inferred from homology"/>
<evidence type="ECO:0000256" key="5">
    <source>
        <dbReference type="ARBA" id="ARBA00012756"/>
    </source>
</evidence>
<keyword evidence="14" id="KW-1185">Reference proteome</keyword>
<dbReference type="PANTHER" id="PTHR46323">
    <property type="entry name" value="BETA-GALACTOSIDASE"/>
    <property type="match status" value="1"/>
</dbReference>
<evidence type="ECO:0000259" key="12">
    <source>
        <dbReference type="SMART" id="SM01038"/>
    </source>
</evidence>
<dbReference type="InterPro" id="IPR014718">
    <property type="entry name" value="GH-type_carb-bd"/>
</dbReference>
<feature type="signal peptide" evidence="11">
    <location>
        <begin position="1"/>
        <end position="20"/>
    </location>
</feature>
<dbReference type="PRINTS" id="PR00132">
    <property type="entry name" value="GLHYDRLASE2"/>
</dbReference>
<dbReference type="GO" id="GO:0004565">
    <property type="term" value="F:beta-galactosidase activity"/>
    <property type="evidence" value="ECO:0007669"/>
    <property type="project" value="UniProtKB-EC"/>
</dbReference>
<dbReference type="Pfam" id="PF16353">
    <property type="entry name" value="LacZ_4"/>
    <property type="match status" value="1"/>
</dbReference>
<dbReference type="Gene3D" id="2.60.40.10">
    <property type="entry name" value="Immunoglobulins"/>
    <property type="match status" value="2"/>
</dbReference>
<organism evidence="13 14">
    <name type="scientific">Chitinophaga polysaccharea</name>
    <dbReference type="NCBI Taxonomy" id="1293035"/>
    <lineage>
        <taxon>Bacteria</taxon>
        <taxon>Pseudomonadati</taxon>
        <taxon>Bacteroidota</taxon>
        <taxon>Chitinophagia</taxon>
        <taxon>Chitinophagales</taxon>
        <taxon>Chitinophagaceae</taxon>
        <taxon>Chitinophaga</taxon>
    </lineage>
</organism>
<dbReference type="Pfam" id="PF02929">
    <property type="entry name" value="Bgal_small_N"/>
    <property type="match status" value="1"/>
</dbReference>
<keyword evidence="11" id="KW-0732">Signal</keyword>
<dbReference type="InterPro" id="IPR011013">
    <property type="entry name" value="Gal_mutarotase_sf_dom"/>
</dbReference>
<evidence type="ECO:0000256" key="9">
    <source>
        <dbReference type="ARBA" id="ARBA00032230"/>
    </source>
</evidence>
<gene>
    <name evidence="13" type="ORF">FHW36_10290</name>
</gene>
<keyword evidence="6 10" id="KW-0378">Hydrolase</keyword>
<dbReference type="SUPFAM" id="SSF74650">
    <property type="entry name" value="Galactose mutarotase-like"/>
    <property type="match status" value="1"/>
</dbReference>
<evidence type="ECO:0000256" key="1">
    <source>
        <dbReference type="ARBA" id="ARBA00001412"/>
    </source>
</evidence>
<dbReference type="GO" id="GO:0005990">
    <property type="term" value="P:lactose catabolic process"/>
    <property type="evidence" value="ECO:0007669"/>
    <property type="project" value="TreeGrafter"/>
</dbReference>
<dbReference type="InterPro" id="IPR006103">
    <property type="entry name" value="Glyco_hydro_2_cat"/>
</dbReference>
<dbReference type="Pfam" id="PF02836">
    <property type="entry name" value="Glyco_hydro_2_C"/>
    <property type="match status" value="1"/>
</dbReference>
<protein>
    <recommendedName>
        <fullName evidence="5 10">Beta-galactosidase</fullName>
        <ecNumber evidence="5 10">3.2.1.23</ecNumber>
    </recommendedName>
    <alternativeName>
        <fullName evidence="9 10">Lactase</fullName>
    </alternativeName>
</protein>
<dbReference type="SMART" id="SM01038">
    <property type="entry name" value="Bgal_small_N"/>
    <property type="match status" value="1"/>
</dbReference>
<dbReference type="InterPro" id="IPR006104">
    <property type="entry name" value="Glyco_hydro_2_N"/>
</dbReference>
<dbReference type="InterPro" id="IPR023230">
    <property type="entry name" value="Glyco_hydro_2_CS"/>
</dbReference>
<comment type="cofactor">
    <cofactor evidence="2">
        <name>Ca(2+)</name>
        <dbReference type="ChEBI" id="CHEBI:29108"/>
    </cofactor>
</comment>
<reference evidence="13 14" key="1">
    <citation type="submission" date="2019-06" db="EMBL/GenBank/DDBJ databases">
        <title>Sorghum-associated microbial communities from plants grown in Nebraska, USA.</title>
        <authorList>
            <person name="Schachtman D."/>
        </authorList>
    </citation>
    <scope>NUCLEOTIDE SEQUENCE [LARGE SCALE GENOMIC DNA]</scope>
    <source>
        <strain evidence="13 14">1209</strain>
    </source>
</reference>
<dbReference type="Gene3D" id="2.60.120.260">
    <property type="entry name" value="Galactose-binding domain-like"/>
    <property type="match status" value="1"/>
</dbReference>
<dbReference type="GO" id="GO:0030246">
    <property type="term" value="F:carbohydrate binding"/>
    <property type="evidence" value="ECO:0007669"/>
    <property type="project" value="InterPro"/>
</dbReference>
<dbReference type="PANTHER" id="PTHR46323:SF2">
    <property type="entry name" value="BETA-GALACTOSIDASE"/>
    <property type="match status" value="1"/>
</dbReference>
<dbReference type="PROSITE" id="PS00719">
    <property type="entry name" value="GLYCOSYL_HYDROL_F2_1"/>
    <property type="match status" value="1"/>
</dbReference>
<dbReference type="InterPro" id="IPR006102">
    <property type="entry name" value="Ig-like_GH2"/>
</dbReference>
<evidence type="ECO:0000256" key="11">
    <source>
        <dbReference type="SAM" id="SignalP"/>
    </source>
</evidence>
<evidence type="ECO:0000256" key="2">
    <source>
        <dbReference type="ARBA" id="ARBA00001913"/>
    </source>
</evidence>
<keyword evidence="8 10" id="KW-0326">Glycosidase</keyword>
<dbReference type="SUPFAM" id="SSF49785">
    <property type="entry name" value="Galactose-binding domain-like"/>
    <property type="match status" value="1"/>
</dbReference>
<evidence type="ECO:0000256" key="3">
    <source>
        <dbReference type="ARBA" id="ARBA00007401"/>
    </source>
</evidence>
<dbReference type="InterPro" id="IPR004199">
    <property type="entry name" value="B-gal_small/dom_5"/>
</dbReference>
<evidence type="ECO:0000256" key="8">
    <source>
        <dbReference type="ARBA" id="ARBA00023295"/>
    </source>
</evidence>
<comment type="catalytic activity">
    <reaction evidence="1 10">
        <text>Hydrolysis of terminal non-reducing beta-D-galactose residues in beta-D-galactosides.</text>
        <dbReference type="EC" id="3.2.1.23"/>
    </reaction>
</comment>
<dbReference type="RefSeq" id="WP_145665684.1">
    <property type="nucleotide sequence ID" value="NZ_VIWO01000002.1"/>
</dbReference>
<comment type="similarity">
    <text evidence="3 10">Belongs to the glycosyl hydrolase 2 family.</text>
</comment>
<dbReference type="Gene3D" id="2.70.98.10">
    <property type="match status" value="1"/>
</dbReference>